<sequence>MVSIPQTAASLKDAQEKLLALHEDARAYLAQPMTKCEAREGELVAALEAVQGDISYFELEDETQGWVDAALGEKA</sequence>
<name>A0A0F9NQY9_9ZZZZ</name>
<reference evidence="1" key="1">
    <citation type="journal article" date="2015" name="Nature">
        <title>Complex archaea that bridge the gap between prokaryotes and eukaryotes.</title>
        <authorList>
            <person name="Spang A."/>
            <person name="Saw J.H."/>
            <person name="Jorgensen S.L."/>
            <person name="Zaremba-Niedzwiedzka K."/>
            <person name="Martijn J."/>
            <person name="Lind A.E."/>
            <person name="van Eijk R."/>
            <person name="Schleper C."/>
            <person name="Guy L."/>
            <person name="Ettema T.J."/>
        </authorList>
    </citation>
    <scope>NUCLEOTIDE SEQUENCE</scope>
</reference>
<dbReference type="EMBL" id="LAZR01003111">
    <property type="protein sequence ID" value="KKN21875.1"/>
    <property type="molecule type" value="Genomic_DNA"/>
</dbReference>
<proteinExistence type="predicted"/>
<organism evidence="1">
    <name type="scientific">marine sediment metagenome</name>
    <dbReference type="NCBI Taxonomy" id="412755"/>
    <lineage>
        <taxon>unclassified sequences</taxon>
        <taxon>metagenomes</taxon>
        <taxon>ecological metagenomes</taxon>
    </lineage>
</organism>
<evidence type="ECO:0000313" key="1">
    <source>
        <dbReference type="EMBL" id="KKN21875.1"/>
    </source>
</evidence>
<accession>A0A0F9NQY9</accession>
<gene>
    <name evidence="1" type="ORF">LCGC14_0921040</name>
</gene>
<comment type="caution">
    <text evidence="1">The sequence shown here is derived from an EMBL/GenBank/DDBJ whole genome shotgun (WGS) entry which is preliminary data.</text>
</comment>
<dbReference type="AlphaFoldDB" id="A0A0F9NQY9"/>
<protein>
    <submittedName>
        <fullName evidence="1">Uncharacterized protein</fullName>
    </submittedName>
</protein>